<name>A0ABQ4WM83_9ASTR</name>
<accession>A0ABQ4WM83</accession>
<reference evidence="1" key="1">
    <citation type="journal article" date="2022" name="Int. J. Mol. Sci.">
        <title>Draft Genome of Tanacetum Coccineum: Genomic Comparison of Closely Related Tanacetum-Family Plants.</title>
        <authorList>
            <person name="Yamashiro T."/>
            <person name="Shiraishi A."/>
            <person name="Nakayama K."/>
            <person name="Satake H."/>
        </authorList>
    </citation>
    <scope>NUCLEOTIDE SEQUENCE</scope>
</reference>
<gene>
    <name evidence="1" type="ORF">Tco_0627379</name>
</gene>
<proteinExistence type="predicted"/>
<sequence length="78" mass="8465">PQYVDCVKSLPRPLPPATIAEPTKDEEMDEIQSVRLEPSKVAISRRIGRSSKGNLVAFEFGPMGGGVWRIGLNEGGEV</sequence>
<keyword evidence="2" id="KW-1185">Reference proteome</keyword>
<protein>
    <submittedName>
        <fullName evidence="1">Uncharacterized protein</fullName>
    </submittedName>
</protein>
<organism evidence="1 2">
    <name type="scientific">Tanacetum coccineum</name>
    <dbReference type="NCBI Taxonomy" id="301880"/>
    <lineage>
        <taxon>Eukaryota</taxon>
        <taxon>Viridiplantae</taxon>
        <taxon>Streptophyta</taxon>
        <taxon>Embryophyta</taxon>
        <taxon>Tracheophyta</taxon>
        <taxon>Spermatophyta</taxon>
        <taxon>Magnoliopsida</taxon>
        <taxon>eudicotyledons</taxon>
        <taxon>Gunneridae</taxon>
        <taxon>Pentapetalae</taxon>
        <taxon>asterids</taxon>
        <taxon>campanulids</taxon>
        <taxon>Asterales</taxon>
        <taxon>Asteraceae</taxon>
        <taxon>Asteroideae</taxon>
        <taxon>Anthemideae</taxon>
        <taxon>Anthemidinae</taxon>
        <taxon>Tanacetum</taxon>
    </lineage>
</organism>
<comment type="caution">
    <text evidence="1">The sequence shown here is derived from an EMBL/GenBank/DDBJ whole genome shotgun (WGS) entry which is preliminary data.</text>
</comment>
<dbReference type="Proteomes" id="UP001151760">
    <property type="component" value="Unassembled WGS sequence"/>
</dbReference>
<evidence type="ECO:0000313" key="1">
    <source>
        <dbReference type="EMBL" id="GJS54017.1"/>
    </source>
</evidence>
<reference evidence="1" key="2">
    <citation type="submission" date="2022-01" db="EMBL/GenBank/DDBJ databases">
        <authorList>
            <person name="Yamashiro T."/>
            <person name="Shiraishi A."/>
            <person name="Satake H."/>
            <person name="Nakayama K."/>
        </authorList>
    </citation>
    <scope>NUCLEOTIDE SEQUENCE</scope>
</reference>
<dbReference type="EMBL" id="BQNB010008767">
    <property type="protein sequence ID" value="GJS54017.1"/>
    <property type="molecule type" value="Genomic_DNA"/>
</dbReference>
<evidence type="ECO:0000313" key="2">
    <source>
        <dbReference type="Proteomes" id="UP001151760"/>
    </source>
</evidence>
<feature type="non-terminal residue" evidence="1">
    <location>
        <position position="1"/>
    </location>
</feature>